<feature type="coiled-coil region" evidence="1">
    <location>
        <begin position="58"/>
        <end position="85"/>
    </location>
</feature>
<dbReference type="STRING" id="264951.A0A443HKY6"/>
<feature type="region of interest" description="Disordered" evidence="2">
    <location>
        <begin position="1"/>
        <end position="33"/>
    </location>
</feature>
<keyword evidence="1" id="KW-0175">Coiled coil</keyword>
<protein>
    <submittedName>
        <fullName evidence="3">Uncharacterized protein</fullName>
    </submittedName>
</protein>
<accession>A0A443HKY6</accession>
<dbReference type="AlphaFoldDB" id="A0A443HKY6"/>
<dbReference type="Proteomes" id="UP000283841">
    <property type="component" value="Unassembled WGS sequence"/>
</dbReference>
<feature type="region of interest" description="Disordered" evidence="2">
    <location>
        <begin position="403"/>
        <end position="439"/>
    </location>
</feature>
<feature type="compositionally biased region" description="Basic and acidic residues" evidence="2">
    <location>
        <begin position="156"/>
        <end position="165"/>
    </location>
</feature>
<feature type="compositionally biased region" description="Basic and acidic residues" evidence="2">
    <location>
        <begin position="407"/>
        <end position="423"/>
    </location>
</feature>
<dbReference type="VEuPathDB" id="FungiDB:C8Q69DRAFT_510098"/>
<dbReference type="GeneID" id="39602433"/>
<evidence type="ECO:0000256" key="1">
    <source>
        <dbReference type="SAM" id="Coils"/>
    </source>
</evidence>
<comment type="caution">
    <text evidence="3">The sequence shown here is derived from an EMBL/GenBank/DDBJ whole genome shotgun (WGS) entry which is preliminary data.</text>
</comment>
<dbReference type="RefSeq" id="XP_028482115.1">
    <property type="nucleotide sequence ID" value="XM_028633156.1"/>
</dbReference>
<keyword evidence="4" id="KW-1185">Reference proteome</keyword>
<evidence type="ECO:0000256" key="2">
    <source>
        <dbReference type="SAM" id="MobiDB-lite"/>
    </source>
</evidence>
<evidence type="ECO:0000313" key="4">
    <source>
        <dbReference type="Proteomes" id="UP000283841"/>
    </source>
</evidence>
<name>A0A443HKY6_BYSSP</name>
<feature type="region of interest" description="Disordered" evidence="2">
    <location>
        <begin position="94"/>
        <end position="210"/>
    </location>
</feature>
<dbReference type="EMBL" id="RCNU01000013">
    <property type="protein sequence ID" value="RWQ92470.1"/>
    <property type="molecule type" value="Genomic_DNA"/>
</dbReference>
<reference evidence="3 4" key="1">
    <citation type="journal article" date="2018" name="Front. Microbiol.">
        <title>Genomic and genetic insights into a cosmopolitan fungus, Paecilomyces variotii (Eurotiales).</title>
        <authorList>
            <person name="Urquhart A.S."/>
            <person name="Mondo S.J."/>
            <person name="Makela M.R."/>
            <person name="Hane J.K."/>
            <person name="Wiebenga A."/>
            <person name="He G."/>
            <person name="Mihaltcheva S."/>
            <person name="Pangilinan J."/>
            <person name="Lipzen A."/>
            <person name="Barry K."/>
            <person name="de Vries R.P."/>
            <person name="Grigoriev I.V."/>
            <person name="Idnurm A."/>
        </authorList>
    </citation>
    <scope>NUCLEOTIDE SEQUENCE [LARGE SCALE GENOMIC DNA]</scope>
    <source>
        <strain evidence="3 4">CBS 101075</strain>
    </source>
</reference>
<evidence type="ECO:0000313" key="3">
    <source>
        <dbReference type="EMBL" id="RWQ92470.1"/>
    </source>
</evidence>
<proteinExistence type="predicted"/>
<feature type="compositionally biased region" description="Polar residues" evidence="2">
    <location>
        <begin position="170"/>
        <end position="179"/>
    </location>
</feature>
<gene>
    <name evidence="3" type="ORF">C8Q69DRAFT_510098</name>
</gene>
<feature type="compositionally biased region" description="Acidic residues" evidence="2">
    <location>
        <begin position="424"/>
        <end position="439"/>
    </location>
</feature>
<feature type="compositionally biased region" description="Basic and acidic residues" evidence="2">
    <location>
        <begin position="18"/>
        <end position="27"/>
    </location>
</feature>
<organism evidence="3 4">
    <name type="scientific">Byssochlamys spectabilis</name>
    <name type="common">Paecilomyces variotii</name>
    <dbReference type="NCBI Taxonomy" id="264951"/>
    <lineage>
        <taxon>Eukaryota</taxon>
        <taxon>Fungi</taxon>
        <taxon>Dikarya</taxon>
        <taxon>Ascomycota</taxon>
        <taxon>Pezizomycotina</taxon>
        <taxon>Eurotiomycetes</taxon>
        <taxon>Eurotiomycetidae</taxon>
        <taxon>Eurotiales</taxon>
        <taxon>Thermoascaceae</taxon>
        <taxon>Paecilomyces</taxon>
    </lineage>
</organism>
<sequence>MMSGNYDFPPASTRPRRSSPEHQEDRPNSVTARLQHLRELLSSERLRERGGYTTARALDTLNQEIEDLRSDRAQDRTNYEQARAAVDRQLQHLRSDLTSSRGDRIRRRVSDRDRQGLTSPPTSTPPLMEQEPNPAGSQPSPSRPRRRALRPSEALARIRERDGRARGGSMDTSGLQAFQQGARMRESDSPLSSLLDEPTPPIASPSLLADYTPDRASSRWTAKRRKLDSDDKREGLRGFSYGQYGQVVPGPLQMEIVSCDGGTYAEPDGETSWPENVLLNDSSVYCTKSDRCNLILRHRGETPFCLRKIVIKAPKSGFDAPIQEGMIFVSMSSDDLLARTARYQIQYSPSRRRARRHRRVGMRPSEEYANAFRSPLRSLERALIRHPGYPDSEFDFAGQLTSTTRASVDRDPTSEFRVTTEFDERSDDGDDDQENDDDFPSAAEMERMQMVQIEDDVLCSEDEDSESDEDANEMSAFNRGRLDMRRRMRAARRQDILGDHDVLRRRRMAPSLIEPVIPSSTDNYYPDGSSEVMKPHAQFFIEREKSMVSIKFDPPPSGRFILIKLWSPYSGGNIDIQSIVAYGYAGPRFFPAGDFR</sequence>